<feature type="region of interest" description="Disordered" evidence="5">
    <location>
        <begin position="121"/>
        <end position="146"/>
    </location>
</feature>
<dbReference type="STRING" id="181874.A0A409VVJ1"/>
<protein>
    <recommendedName>
        <fullName evidence="4">Oxidation resistance protein 1</fullName>
    </recommendedName>
</protein>
<evidence type="ECO:0000259" key="6">
    <source>
        <dbReference type="PROSITE" id="PS51886"/>
    </source>
</evidence>
<feature type="compositionally biased region" description="Polar residues" evidence="5">
    <location>
        <begin position="284"/>
        <end position="297"/>
    </location>
</feature>
<dbReference type="PROSITE" id="PS51886">
    <property type="entry name" value="TLDC"/>
    <property type="match status" value="1"/>
</dbReference>
<feature type="compositionally biased region" description="Basic and acidic residues" evidence="5">
    <location>
        <begin position="544"/>
        <end position="555"/>
    </location>
</feature>
<feature type="compositionally biased region" description="Polar residues" evidence="5">
    <location>
        <begin position="455"/>
        <end position="467"/>
    </location>
</feature>
<evidence type="ECO:0000256" key="2">
    <source>
        <dbReference type="ARBA" id="ARBA00009540"/>
    </source>
</evidence>
<reference evidence="7 8" key="1">
    <citation type="journal article" date="2018" name="Evol. Lett.">
        <title>Horizontal gene cluster transfer increased hallucinogenic mushroom diversity.</title>
        <authorList>
            <person name="Reynolds H.T."/>
            <person name="Vijayakumar V."/>
            <person name="Gluck-Thaler E."/>
            <person name="Korotkin H.B."/>
            <person name="Matheny P.B."/>
            <person name="Slot J.C."/>
        </authorList>
    </citation>
    <scope>NUCLEOTIDE SEQUENCE [LARGE SCALE GENOMIC DNA]</scope>
    <source>
        <strain evidence="7 8">2629</strain>
    </source>
</reference>
<feature type="compositionally biased region" description="Basic and acidic residues" evidence="5">
    <location>
        <begin position="129"/>
        <end position="139"/>
    </location>
</feature>
<comment type="similarity">
    <text evidence="2">Belongs to the OXR1 family.</text>
</comment>
<proteinExistence type="inferred from homology"/>
<keyword evidence="8" id="KW-1185">Reference proteome</keyword>
<evidence type="ECO:0000313" key="7">
    <source>
        <dbReference type="EMBL" id="PPQ70250.1"/>
    </source>
</evidence>
<evidence type="ECO:0000256" key="3">
    <source>
        <dbReference type="ARBA" id="ARBA00023128"/>
    </source>
</evidence>
<dbReference type="EMBL" id="NHTK01005960">
    <property type="protein sequence ID" value="PPQ70250.1"/>
    <property type="molecule type" value="Genomic_DNA"/>
</dbReference>
<dbReference type="GO" id="GO:0006979">
    <property type="term" value="P:response to oxidative stress"/>
    <property type="evidence" value="ECO:0007669"/>
    <property type="project" value="TreeGrafter"/>
</dbReference>
<evidence type="ECO:0000313" key="8">
    <source>
        <dbReference type="Proteomes" id="UP000284842"/>
    </source>
</evidence>
<dbReference type="OrthoDB" id="26679at2759"/>
<feature type="compositionally biased region" description="Low complexity" evidence="5">
    <location>
        <begin position="353"/>
        <end position="371"/>
    </location>
</feature>
<evidence type="ECO:0000256" key="4">
    <source>
        <dbReference type="ARBA" id="ARBA00040604"/>
    </source>
</evidence>
<feature type="compositionally biased region" description="Low complexity" evidence="5">
    <location>
        <begin position="256"/>
        <end position="270"/>
    </location>
</feature>
<feature type="region of interest" description="Disordered" evidence="5">
    <location>
        <begin position="455"/>
        <end position="498"/>
    </location>
</feature>
<sequence>MSSSLAFENQDALESPSHHSSHSQSTTPVPTPTQDTYATTVPRRPVAEDEADKFATLFTPSTPRASPTMTPVPDAVADAQIKSKFSDPIHIKSHSRRSGSVSSQSDFGSFVSVSEFDDPLSADFGSFEEQQKLPDERTKSTAPSSMAFFDTVTKDATQSAANRRSLILDELLEHEDDPMYFLKDLKFGGAPEPNVNKSLPLPLSPTSRPPPPPPKSPATHKKYNSSQPAPLVDLEDDLDHNYFAPRQSNPLDAKPSLSRRSSNLARSGSLPVATQPSLAPPVSSPSIIAQMASSNPNMDPLDLNKTDSSAQGNVSSSYQSLSNIPTKWMSSLLRPSSSHSQAAKPSLESIFSEHLSNSGSPLSSPTSTHSSLQDSHKRGSSHSPSRSRTIPQPIQPSITHTTPFGPATITHANSPFAAHVYIPPSGAPGFQGEGYDWDKGFSTQLEHERLAHHQVSQKAQTLPSKVQSLPPWDSDNAKHDPMTDNKSAKWNNEPTASKGGWGNTFGSFGFGSLRGAKSSVSQSHGPGGYAGGLSQQQRQPHTVFTERGRSRDRALVPEAGDWSAHGNINKTSSNPPPATRSQRPVVGMGEFIDKATGVVELKGRKASTAPILTTELAGLIRSHLPALFRLPKTWSLIYSLDQHGISLNTLYTLSEKHFSRPPKPGELGNTGMLLVIKDAGDTIFGAWLGEGIRTRYLKGNSYFGGGESFLWKYSNNRLQVFRCTGRNNYIALIEPEYISFGGGDGHYGLYLDESLFEGSSAPCPTFQNDPLCSPGEKKGSSVGFECVGLEVWAMV</sequence>
<accession>A0A409VVJ1</accession>
<feature type="domain" description="TLDc" evidence="6">
    <location>
        <begin position="610"/>
        <end position="790"/>
    </location>
</feature>
<feature type="region of interest" description="Disordered" evidence="5">
    <location>
        <begin position="184"/>
        <end position="321"/>
    </location>
</feature>
<comment type="caution">
    <text evidence="7">The sequence shown here is derived from an EMBL/GenBank/DDBJ whole genome shotgun (WGS) entry which is preliminary data.</text>
</comment>
<dbReference type="GO" id="GO:0005739">
    <property type="term" value="C:mitochondrion"/>
    <property type="evidence" value="ECO:0007669"/>
    <property type="project" value="UniProtKB-SubCell"/>
</dbReference>
<dbReference type="InterPro" id="IPR006571">
    <property type="entry name" value="TLDc_dom"/>
</dbReference>
<feature type="compositionally biased region" description="Pro residues" evidence="5">
    <location>
        <begin position="207"/>
        <end position="216"/>
    </location>
</feature>
<feature type="region of interest" description="Disordered" evidence="5">
    <location>
        <begin position="515"/>
        <end position="583"/>
    </location>
</feature>
<dbReference type="SMART" id="SM00584">
    <property type="entry name" value="TLDc"/>
    <property type="match status" value="1"/>
</dbReference>
<dbReference type="Proteomes" id="UP000284842">
    <property type="component" value="Unassembled WGS sequence"/>
</dbReference>
<evidence type="ECO:0000256" key="5">
    <source>
        <dbReference type="SAM" id="MobiDB-lite"/>
    </source>
</evidence>
<keyword evidence="3" id="KW-0496">Mitochondrion</keyword>
<name>A0A409VVJ1_9AGAR</name>
<dbReference type="AlphaFoldDB" id="A0A409VVJ1"/>
<feature type="compositionally biased region" description="Basic and acidic residues" evidence="5">
    <location>
        <begin position="475"/>
        <end position="487"/>
    </location>
</feature>
<feature type="compositionally biased region" description="Low complexity" evidence="5">
    <location>
        <begin position="22"/>
        <end position="34"/>
    </location>
</feature>
<dbReference type="Pfam" id="PF07534">
    <property type="entry name" value="TLD"/>
    <property type="match status" value="1"/>
</dbReference>
<dbReference type="InParanoid" id="A0A409VVJ1"/>
<evidence type="ECO:0000256" key="1">
    <source>
        <dbReference type="ARBA" id="ARBA00004173"/>
    </source>
</evidence>
<dbReference type="PANTHER" id="PTHR23354:SF62">
    <property type="entry name" value="MUSTARD, ISOFORM V"/>
    <property type="match status" value="1"/>
</dbReference>
<feature type="compositionally biased region" description="Polar residues" evidence="5">
    <location>
        <begin position="381"/>
        <end position="402"/>
    </location>
</feature>
<feature type="compositionally biased region" description="Polar residues" evidence="5">
    <location>
        <begin position="58"/>
        <end position="69"/>
    </location>
</feature>
<gene>
    <name evidence="7" type="ORF">CVT24_013075</name>
</gene>
<comment type="subcellular location">
    <subcellularLocation>
        <location evidence="1">Mitochondrion</location>
    </subcellularLocation>
</comment>
<feature type="compositionally biased region" description="Polar residues" evidence="5">
    <location>
        <begin position="306"/>
        <end position="321"/>
    </location>
</feature>
<feature type="region of interest" description="Disordered" evidence="5">
    <location>
        <begin position="353"/>
        <end position="410"/>
    </location>
</feature>
<dbReference type="PANTHER" id="PTHR23354">
    <property type="entry name" value="NUCLEOLAR PROTEIN 7/ESTROGEN RECEPTOR COACTIVATOR-RELATED"/>
    <property type="match status" value="1"/>
</dbReference>
<dbReference type="GO" id="GO:0005634">
    <property type="term" value="C:nucleus"/>
    <property type="evidence" value="ECO:0007669"/>
    <property type="project" value="TreeGrafter"/>
</dbReference>
<organism evidence="7 8">
    <name type="scientific">Panaeolus cyanescens</name>
    <dbReference type="NCBI Taxonomy" id="181874"/>
    <lineage>
        <taxon>Eukaryota</taxon>
        <taxon>Fungi</taxon>
        <taxon>Dikarya</taxon>
        <taxon>Basidiomycota</taxon>
        <taxon>Agaricomycotina</taxon>
        <taxon>Agaricomycetes</taxon>
        <taxon>Agaricomycetidae</taxon>
        <taxon>Agaricales</taxon>
        <taxon>Agaricineae</taxon>
        <taxon>Galeropsidaceae</taxon>
        <taxon>Panaeolus</taxon>
    </lineage>
</organism>
<feature type="compositionally biased region" description="Polar residues" evidence="5">
    <location>
        <begin position="533"/>
        <end position="542"/>
    </location>
</feature>
<feature type="region of interest" description="Disordered" evidence="5">
    <location>
        <begin position="1"/>
        <end position="106"/>
    </location>
</feature>